<protein>
    <submittedName>
        <fullName evidence="5">MarR family winged helix-turn-helix transcriptional regulator</fullName>
    </submittedName>
</protein>
<dbReference type="PANTHER" id="PTHR33164">
    <property type="entry name" value="TRANSCRIPTIONAL REGULATOR, MARR FAMILY"/>
    <property type="match status" value="1"/>
</dbReference>
<evidence type="ECO:0000313" key="5">
    <source>
        <dbReference type="EMBL" id="XDI05926.1"/>
    </source>
</evidence>
<proteinExistence type="predicted"/>
<evidence type="ECO:0000256" key="1">
    <source>
        <dbReference type="ARBA" id="ARBA00023015"/>
    </source>
</evidence>
<dbReference type="InterPro" id="IPR036388">
    <property type="entry name" value="WH-like_DNA-bd_sf"/>
</dbReference>
<dbReference type="SUPFAM" id="SSF46785">
    <property type="entry name" value="Winged helix' DNA-binding domain"/>
    <property type="match status" value="1"/>
</dbReference>
<dbReference type="PROSITE" id="PS50995">
    <property type="entry name" value="HTH_MARR_2"/>
    <property type="match status" value="1"/>
</dbReference>
<name>A0AB39BHS5_9MICO</name>
<evidence type="ECO:0000259" key="4">
    <source>
        <dbReference type="PROSITE" id="PS50995"/>
    </source>
</evidence>
<dbReference type="Gene3D" id="1.10.10.10">
    <property type="entry name" value="Winged helix-like DNA-binding domain superfamily/Winged helix DNA-binding domain"/>
    <property type="match status" value="1"/>
</dbReference>
<dbReference type="GO" id="GO:0006950">
    <property type="term" value="P:response to stress"/>
    <property type="evidence" value="ECO:0007669"/>
    <property type="project" value="TreeGrafter"/>
</dbReference>
<keyword evidence="2" id="KW-0238">DNA-binding</keyword>
<dbReference type="PANTHER" id="PTHR33164:SF104">
    <property type="entry name" value="TRANSCRIPTIONAL REGULATORY PROTEIN"/>
    <property type="match status" value="1"/>
</dbReference>
<gene>
    <name evidence="5" type="ORF">ABFY20_02175</name>
</gene>
<evidence type="ECO:0000256" key="2">
    <source>
        <dbReference type="ARBA" id="ARBA00023125"/>
    </source>
</evidence>
<sequence length="170" mass="18542">MSHGSPRQPDDVDRIRADWAALHPEFETEVIELTGRILRSAAVVTRAGDDFLARYDLTRGEFDVLSALRRAGGPRSPGELRTVSLASGPAITKRLKALEQRGLVVRSPNPVDGRGAFIRLTDEGCELIDGVFPELLARERELFGALPDTERASAVEALRAVVRALGQTTE</sequence>
<dbReference type="SMART" id="SM00347">
    <property type="entry name" value="HTH_MARR"/>
    <property type="match status" value="1"/>
</dbReference>
<dbReference type="InterPro" id="IPR039422">
    <property type="entry name" value="MarR/SlyA-like"/>
</dbReference>
<dbReference type="AlphaFoldDB" id="A0AB39BHS5"/>
<dbReference type="InterPro" id="IPR036390">
    <property type="entry name" value="WH_DNA-bd_sf"/>
</dbReference>
<dbReference type="EMBL" id="CP162511">
    <property type="protein sequence ID" value="XDI05926.1"/>
    <property type="molecule type" value="Genomic_DNA"/>
</dbReference>
<dbReference type="RefSeq" id="WP_368498315.1">
    <property type="nucleotide sequence ID" value="NZ_CP162511.1"/>
</dbReference>
<reference evidence="5" key="1">
    <citation type="submission" date="2024-05" db="EMBL/GenBank/DDBJ databases">
        <title>Herbiconiux sp. A18JL235.</title>
        <authorList>
            <person name="Zhang G."/>
        </authorList>
    </citation>
    <scope>NUCLEOTIDE SEQUENCE</scope>
    <source>
        <strain evidence="5">A18JL235</strain>
    </source>
</reference>
<organism evidence="5">
    <name type="scientific">Herbiconiux sp. A18JL235</name>
    <dbReference type="NCBI Taxonomy" id="3152363"/>
    <lineage>
        <taxon>Bacteria</taxon>
        <taxon>Bacillati</taxon>
        <taxon>Actinomycetota</taxon>
        <taxon>Actinomycetes</taxon>
        <taxon>Micrococcales</taxon>
        <taxon>Microbacteriaceae</taxon>
        <taxon>Herbiconiux</taxon>
    </lineage>
</organism>
<dbReference type="GO" id="GO:0003677">
    <property type="term" value="F:DNA binding"/>
    <property type="evidence" value="ECO:0007669"/>
    <property type="project" value="UniProtKB-KW"/>
</dbReference>
<dbReference type="InterPro" id="IPR023187">
    <property type="entry name" value="Tscrpt_reg_MarR-type_CS"/>
</dbReference>
<keyword evidence="3" id="KW-0804">Transcription</keyword>
<dbReference type="InterPro" id="IPR000835">
    <property type="entry name" value="HTH_MarR-typ"/>
</dbReference>
<dbReference type="Pfam" id="PF12802">
    <property type="entry name" value="MarR_2"/>
    <property type="match status" value="1"/>
</dbReference>
<evidence type="ECO:0000256" key="3">
    <source>
        <dbReference type="ARBA" id="ARBA00023163"/>
    </source>
</evidence>
<keyword evidence="1" id="KW-0805">Transcription regulation</keyword>
<accession>A0AB39BHS5</accession>
<dbReference type="PROSITE" id="PS01117">
    <property type="entry name" value="HTH_MARR_1"/>
    <property type="match status" value="1"/>
</dbReference>
<feature type="domain" description="HTH marR-type" evidence="4">
    <location>
        <begin position="27"/>
        <end position="163"/>
    </location>
</feature>
<dbReference type="GO" id="GO:0003700">
    <property type="term" value="F:DNA-binding transcription factor activity"/>
    <property type="evidence" value="ECO:0007669"/>
    <property type="project" value="InterPro"/>
</dbReference>